<keyword evidence="7" id="KW-1185">Reference proteome</keyword>
<dbReference type="InterPro" id="IPR043504">
    <property type="entry name" value="Peptidase_S1_PA_chymotrypsin"/>
</dbReference>
<dbReference type="RefSeq" id="WP_210057583.1">
    <property type="nucleotide sequence ID" value="NZ_BAAAMH010000010.1"/>
</dbReference>
<dbReference type="InterPro" id="IPR001940">
    <property type="entry name" value="Peptidase_S1C"/>
</dbReference>
<dbReference type="Pfam" id="PF13365">
    <property type="entry name" value="Trypsin_2"/>
    <property type="match status" value="1"/>
</dbReference>
<reference evidence="6 7" key="1">
    <citation type="submission" date="2021-03" db="EMBL/GenBank/DDBJ databases">
        <title>Sequencing the genomes of 1000 actinobacteria strains.</title>
        <authorList>
            <person name="Klenk H.-P."/>
        </authorList>
    </citation>
    <scope>NUCLEOTIDE SEQUENCE [LARGE SCALE GENOMIC DNA]</scope>
    <source>
        <strain evidence="6 7">DSM 12936</strain>
    </source>
</reference>
<feature type="chain" id="PRO_5045920084" description="Trypsin-like peptidase domain-containing protein" evidence="5">
    <location>
        <begin position="22"/>
        <end position="406"/>
    </location>
</feature>
<organism evidence="6 7">
    <name type="scientific">Microlunatus capsulatus</name>
    <dbReference type="NCBI Taxonomy" id="99117"/>
    <lineage>
        <taxon>Bacteria</taxon>
        <taxon>Bacillati</taxon>
        <taxon>Actinomycetota</taxon>
        <taxon>Actinomycetes</taxon>
        <taxon>Propionibacteriales</taxon>
        <taxon>Propionibacteriaceae</taxon>
        <taxon>Microlunatus</taxon>
    </lineage>
</organism>
<dbReference type="Proteomes" id="UP000758168">
    <property type="component" value="Unassembled WGS sequence"/>
</dbReference>
<keyword evidence="2" id="KW-0645">Protease</keyword>
<evidence type="ECO:0000256" key="4">
    <source>
        <dbReference type="SAM" id="MobiDB-lite"/>
    </source>
</evidence>
<evidence type="ECO:0000256" key="3">
    <source>
        <dbReference type="ARBA" id="ARBA00022801"/>
    </source>
</evidence>
<gene>
    <name evidence="6" type="ORF">JOF54_003157</name>
</gene>
<proteinExistence type="inferred from homology"/>
<evidence type="ECO:0000313" key="7">
    <source>
        <dbReference type="Proteomes" id="UP000758168"/>
    </source>
</evidence>
<comment type="caution">
    <text evidence="6">The sequence shown here is derived from an EMBL/GenBank/DDBJ whole genome shotgun (WGS) entry which is preliminary data.</text>
</comment>
<dbReference type="PRINTS" id="PR00834">
    <property type="entry name" value="PROTEASES2C"/>
</dbReference>
<evidence type="ECO:0008006" key="8">
    <source>
        <dbReference type="Google" id="ProtNLM"/>
    </source>
</evidence>
<name>A0ABS4ZBZ9_9ACTN</name>
<feature type="compositionally biased region" description="Low complexity" evidence="4">
    <location>
        <begin position="35"/>
        <end position="52"/>
    </location>
</feature>
<dbReference type="EMBL" id="JAGIOB010000001">
    <property type="protein sequence ID" value="MBP2418235.1"/>
    <property type="molecule type" value="Genomic_DNA"/>
</dbReference>
<protein>
    <recommendedName>
        <fullName evidence="8">Trypsin-like peptidase domain-containing protein</fullName>
    </recommendedName>
</protein>
<evidence type="ECO:0000256" key="2">
    <source>
        <dbReference type="ARBA" id="ARBA00022670"/>
    </source>
</evidence>
<keyword evidence="3" id="KW-0378">Hydrolase</keyword>
<dbReference type="Gene3D" id="2.40.10.10">
    <property type="entry name" value="Trypsin-like serine proteases"/>
    <property type="match status" value="2"/>
</dbReference>
<evidence type="ECO:0000313" key="6">
    <source>
        <dbReference type="EMBL" id="MBP2418235.1"/>
    </source>
</evidence>
<dbReference type="InterPro" id="IPR051201">
    <property type="entry name" value="Chloro_Bact_Ser_Proteases"/>
</dbReference>
<feature type="signal peptide" evidence="5">
    <location>
        <begin position="1"/>
        <end position="21"/>
    </location>
</feature>
<dbReference type="PANTHER" id="PTHR43343:SF3">
    <property type="entry name" value="PROTEASE DO-LIKE 8, CHLOROPLASTIC"/>
    <property type="match status" value="1"/>
</dbReference>
<dbReference type="SUPFAM" id="SSF50494">
    <property type="entry name" value="Trypsin-like serine proteases"/>
    <property type="match status" value="1"/>
</dbReference>
<feature type="region of interest" description="Disordered" evidence="4">
    <location>
        <begin position="24"/>
        <end position="52"/>
    </location>
</feature>
<evidence type="ECO:0000256" key="5">
    <source>
        <dbReference type="SAM" id="SignalP"/>
    </source>
</evidence>
<sequence length="406" mass="42076">MVTATALAVVAVSGCTINVVAPGGSSASPPPPALGTPAAASAPPSPSAPSTATARDWSAVAAEVRSGVVRLQVVGCDGSWTGSGFLVDDDLVVTAAHVARGASSVSVTSEAGVVRGEVVDLDLSADTALLRLRRPLAGHRFTVAAARPDLGVDVGVLGYPFGVDDVRLSRGAVSSGDTRVRYEGEDGFTVDHVVTTDAAVNGGNSGGPAVDREGVVVGLVSGNSNWSGDPNEPVPAQGNNFLVPSDVVHDRVEEWSDERGTRTTACSADDDAPVAADFDLDVGVDSEADDADDIALALYLHGDSINQGFYDAAWSLFTPRLQARFDGVEGWSDGLSSSYWTQLVVRRVDRDGRTADARVDLRTRQDAADGFRGQTCSDWSMRYRMRLVGGAWLIDDADAGAGPTSC</sequence>
<accession>A0ABS4ZBZ9</accession>
<dbReference type="InterPro" id="IPR009003">
    <property type="entry name" value="Peptidase_S1_PA"/>
</dbReference>
<comment type="similarity">
    <text evidence="1">Belongs to the peptidase S1C family.</text>
</comment>
<dbReference type="PANTHER" id="PTHR43343">
    <property type="entry name" value="PEPTIDASE S12"/>
    <property type="match status" value="1"/>
</dbReference>
<evidence type="ECO:0000256" key="1">
    <source>
        <dbReference type="ARBA" id="ARBA00010541"/>
    </source>
</evidence>
<keyword evidence="5" id="KW-0732">Signal</keyword>